<dbReference type="Proteomes" id="UP001165190">
    <property type="component" value="Unassembled WGS sequence"/>
</dbReference>
<accession>A0A9W7JJY2</accession>
<sequence>MHYKHISKENRAKRSKFLRKRPNPQVNIQPVGDCEWSDIQATEARIADVREIAPEAEGSSHDISVVSPAIDNQHDQGTNSFHQP</sequence>
<evidence type="ECO:0000313" key="2">
    <source>
        <dbReference type="EMBL" id="GMJ16113.1"/>
    </source>
</evidence>
<proteinExistence type="predicted"/>
<gene>
    <name evidence="2" type="ORF">HRI_005280500</name>
</gene>
<feature type="region of interest" description="Disordered" evidence="1">
    <location>
        <begin position="1"/>
        <end position="31"/>
    </location>
</feature>
<dbReference type="AlphaFoldDB" id="A0A9W7JJY2"/>
<evidence type="ECO:0000313" key="3">
    <source>
        <dbReference type="Proteomes" id="UP001165190"/>
    </source>
</evidence>
<dbReference type="EMBL" id="BSYR01000101">
    <property type="protein sequence ID" value="GMJ16113.1"/>
    <property type="molecule type" value="Genomic_DNA"/>
</dbReference>
<name>A0A9W7JJY2_HIBTR</name>
<comment type="caution">
    <text evidence="2">The sequence shown here is derived from an EMBL/GenBank/DDBJ whole genome shotgun (WGS) entry which is preliminary data.</text>
</comment>
<feature type="compositionally biased region" description="Polar residues" evidence="1">
    <location>
        <begin position="75"/>
        <end position="84"/>
    </location>
</feature>
<keyword evidence="3" id="KW-1185">Reference proteome</keyword>
<organism evidence="2 3">
    <name type="scientific">Hibiscus trionum</name>
    <name type="common">Flower of an hour</name>
    <dbReference type="NCBI Taxonomy" id="183268"/>
    <lineage>
        <taxon>Eukaryota</taxon>
        <taxon>Viridiplantae</taxon>
        <taxon>Streptophyta</taxon>
        <taxon>Embryophyta</taxon>
        <taxon>Tracheophyta</taxon>
        <taxon>Spermatophyta</taxon>
        <taxon>Magnoliopsida</taxon>
        <taxon>eudicotyledons</taxon>
        <taxon>Gunneridae</taxon>
        <taxon>Pentapetalae</taxon>
        <taxon>rosids</taxon>
        <taxon>malvids</taxon>
        <taxon>Malvales</taxon>
        <taxon>Malvaceae</taxon>
        <taxon>Malvoideae</taxon>
        <taxon>Hibiscus</taxon>
    </lineage>
</organism>
<feature type="compositionally biased region" description="Basic and acidic residues" evidence="1">
    <location>
        <begin position="1"/>
        <end position="12"/>
    </location>
</feature>
<dbReference type="OrthoDB" id="48057at2759"/>
<feature type="compositionally biased region" description="Basic residues" evidence="1">
    <location>
        <begin position="13"/>
        <end position="22"/>
    </location>
</feature>
<reference evidence="2" key="1">
    <citation type="submission" date="2023-05" db="EMBL/GenBank/DDBJ databases">
        <title>Genome and transcriptome analyses reveal genes involved in the formation of fine ridges on petal epidermal cells in Hibiscus trionum.</title>
        <authorList>
            <person name="Koshimizu S."/>
            <person name="Masuda S."/>
            <person name="Ishii T."/>
            <person name="Shirasu K."/>
            <person name="Hoshino A."/>
            <person name="Arita M."/>
        </authorList>
    </citation>
    <scope>NUCLEOTIDE SEQUENCE</scope>
    <source>
        <strain evidence="2">Hamamatsu line</strain>
    </source>
</reference>
<evidence type="ECO:0000256" key="1">
    <source>
        <dbReference type="SAM" id="MobiDB-lite"/>
    </source>
</evidence>
<feature type="region of interest" description="Disordered" evidence="1">
    <location>
        <begin position="54"/>
        <end position="84"/>
    </location>
</feature>
<protein>
    <submittedName>
        <fullName evidence="2">Uncharacterized protein</fullName>
    </submittedName>
</protein>